<dbReference type="RefSeq" id="WP_006971106.1">
    <property type="nucleotide sequence ID" value="NZ_ABCS01000016.1"/>
</dbReference>
<evidence type="ECO:0000256" key="1">
    <source>
        <dbReference type="SAM" id="SignalP"/>
    </source>
</evidence>
<keyword evidence="3" id="KW-1185">Reference proteome</keyword>
<dbReference type="EMBL" id="ABCS01000016">
    <property type="protein sequence ID" value="EDM79857.1"/>
    <property type="molecule type" value="Genomic_DNA"/>
</dbReference>
<proteinExistence type="predicted"/>
<feature type="signal peptide" evidence="1">
    <location>
        <begin position="1"/>
        <end position="29"/>
    </location>
</feature>
<comment type="caution">
    <text evidence="2">The sequence shown here is derived from an EMBL/GenBank/DDBJ whole genome shotgun (WGS) entry which is preliminary data.</text>
</comment>
<name>A6G307_9BACT</name>
<dbReference type="Proteomes" id="UP000005801">
    <property type="component" value="Unassembled WGS sequence"/>
</dbReference>
<feature type="chain" id="PRO_5002697090" description="Lipoprotein" evidence="1">
    <location>
        <begin position="30"/>
        <end position="59"/>
    </location>
</feature>
<reference evidence="2 3" key="1">
    <citation type="submission" date="2007-06" db="EMBL/GenBank/DDBJ databases">
        <authorList>
            <person name="Shimkets L."/>
            <person name="Ferriera S."/>
            <person name="Johnson J."/>
            <person name="Kravitz S."/>
            <person name="Beeson K."/>
            <person name="Sutton G."/>
            <person name="Rogers Y.-H."/>
            <person name="Friedman R."/>
            <person name="Frazier M."/>
            <person name="Venter J.C."/>
        </authorList>
    </citation>
    <scope>NUCLEOTIDE SEQUENCE [LARGE SCALE GENOMIC DNA]</scope>
    <source>
        <strain evidence="2 3">SIR-1</strain>
    </source>
</reference>
<organism evidence="2 3">
    <name type="scientific">Plesiocystis pacifica SIR-1</name>
    <dbReference type="NCBI Taxonomy" id="391625"/>
    <lineage>
        <taxon>Bacteria</taxon>
        <taxon>Pseudomonadati</taxon>
        <taxon>Myxococcota</taxon>
        <taxon>Polyangia</taxon>
        <taxon>Nannocystales</taxon>
        <taxon>Nannocystaceae</taxon>
        <taxon>Plesiocystis</taxon>
    </lineage>
</organism>
<keyword evidence="1" id="KW-0732">Signal</keyword>
<evidence type="ECO:0000313" key="2">
    <source>
        <dbReference type="EMBL" id="EDM79857.1"/>
    </source>
</evidence>
<accession>A6G307</accession>
<dbReference type="AlphaFoldDB" id="A6G307"/>
<evidence type="ECO:0000313" key="3">
    <source>
        <dbReference type="Proteomes" id="UP000005801"/>
    </source>
</evidence>
<evidence type="ECO:0008006" key="4">
    <source>
        <dbReference type="Google" id="ProtNLM"/>
    </source>
</evidence>
<gene>
    <name evidence="2" type="ORF">PPSIR1_32198</name>
</gene>
<sequence length="59" mass="6239">MTKTKQTTKAAKTVLTAALLLAVATLMPACELLNDRPCNPDVEMCPIEGHPGTLASPNF</sequence>
<protein>
    <recommendedName>
        <fullName evidence="4">Lipoprotein</fullName>
    </recommendedName>
</protein>